<keyword evidence="5" id="KW-0864">Zinc transport</keyword>
<comment type="subcellular location">
    <subcellularLocation>
        <location evidence="1">Membrane</location>
        <topology evidence="1">Multi-pass membrane protein</topology>
    </subcellularLocation>
</comment>
<dbReference type="SUPFAM" id="SSF160240">
    <property type="entry name" value="Cation efflux protein cytoplasmic domain-like"/>
    <property type="match status" value="1"/>
</dbReference>
<dbReference type="InterPro" id="IPR027470">
    <property type="entry name" value="Cation_efflux_CTD"/>
</dbReference>
<evidence type="ECO:0000256" key="10">
    <source>
        <dbReference type="SAM" id="Phobius"/>
    </source>
</evidence>
<dbReference type="Pfam" id="PF16916">
    <property type="entry name" value="ZT_dimer"/>
    <property type="match status" value="1"/>
</dbReference>
<dbReference type="GO" id="GO:0005385">
    <property type="term" value="F:zinc ion transmembrane transporter activity"/>
    <property type="evidence" value="ECO:0007669"/>
    <property type="project" value="TreeGrafter"/>
</dbReference>
<dbReference type="InterPro" id="IPR058533">
    <property type="entry name" value="Cation_efflux_TM"/>
</dbReference>
<evidence type="ECO:0000256" key="3">
    <source>
        <dbReference type="ARBA" id="ARBA00022448"/>
    </source>
</evidence>
<feature type="transmembrane region" description="Helical" evidence="10">
    <location>
        <begin position="73"/>
        <end position="94"/>
    </location>
</feature>
<name>A0A2W5R415_ANCNO</name>
<dbReference type="GO" id="GO:0005886">
    <property type="term" value="C:plasma membrane"/>
    <property type="evidence" value="ECO:0007669"/>
    <property type="project" value="TreeGrafter"/>
</dbReference>
<protein>
    <submittedName>
        <fullName evidence="13">Cation transporter</fullName>
    </submittedName>
</protein>
<accession>A0A2W5R415</accession>
<feature type="region of interest" description="Disordered" evidence="9">
    <location>
        <begin position="1"/>
        <end position="37"/>
    </location>
</feature>
<feature type="domain" description="Cation efflux protein transmembrane" evidence="11">
    <location>
        <begin position="50"/>
        <end position="238"/>
    </location>
</feature>
<evidence type="ECO:0000259" key="11">
    <source>
        <dbReference type="Pfam" id="PF01545"/>
    </source>
</evidence>
<evidence type="ECO:0000256" key="8">
    <source>
        <dbReference type="ARBA" id="ARBA00023136"/>
    </source>
</evidence>
<evidence type="ECO:0000256" key="7">
    <source>
        <dbReference type="ARBA" id="ARBA00023065"/>
    </source>
</evidence>
<evidence type="ECO:0000256" key="5">
    <source>
        <dbReference type="ARBA" id="ARBA00022906"/>
    </source>
</evidence>
<evidence type="ECO:0000256" key="1">
    <source>
        <dbReference type="ARBA" id="ARBA00004141"/>
    </source>
</evidence>
<feature type="transmembrane region" description="Helical" evidence="10">
    <location>
        <begin position="114"/>
        <end position="136"/>
    </location>
</feature>
<feature type="compositionally biased region" description="Basic and acidic residues" evidence="9">
    <location>
        <begin position="1"/>
        <end position="36"/>
    </location>
</feature>
<organism evidence="13 14">
    <name type="scientific">Ancylobacter novellus</name>
    <name type="common">Thiobacillus novellus</name>
    <dbReference type="NCBI Taxonomy" id="921"/>
    <lineage>
        <taxon>Bacteria</taxon>
        <taxon>Pseudomonadati</taxon>
        <taxon>Pseudomonadota</taxon>
        <taxon>Alphaproteobacteria</taxon>
        <taxon>Hyphomicrobiales</taxon>
        <taxon>Xanthobacteraceae</taxon>
        <taxon>Ancylobacter</taxon>
    </lineage>
</organism>
<keyword evidence="4 10" id="KW-0812">Transmembrane</keyword>
<dbReference type="PANTHER" id="PTHR11562:SF17">
    <property type="entry name" value="RE54080P-RELATED"/>
    <property type="match status" value="1"/>
</dbReference>
<keyword evidence="3" id="KW-0813">Transport</keyword>
<keyword evidence="5" id="KW-0862">Zinc</keyword>
<dbReference type="AlphaFoldDB" id="A0A2W5R415"/>
<evidence type="ECO:0000256" key="4">
    <source>
        <dbReference type="ARBA" id="ARBA00022692"/>
    </source>
</evidence>
<evidence type="ECO:0000256" key="6">
    <source>
        <dbReference type="ARBA" id="ARBA00022989"/>
    </source>
</evidence>
<evidence type="ECO:0000313" key="14">
    <source>
        <dbReference type="Proteomes" id="UP000248887"/>
    </source>
</evidence>
<proteinExistence type="inferred from homology"/>
<evidence type="ECO:0000256" key="2">
    <source>
        <dbReference type="ARBA" id="ARBA00008873"/>
    </source>
</evidence>
<dbReference type="InterPro" id="IPR027469">
    <property type="entry name" value="Cation_efflux_TMD_sf"/>
</dbReference>
<dbReference type="EMBL" id="QFQD01000017">
    <property type="protein sequence ID" value="PZQ83712.1"/>
    <property type="molecule type" value="Genomic_DNA"/>
</dbReference>
<keyword evidence="7" id="KW-0406">Ion transport</keyword>
<comment type="caution">
    <text evidence="13">The sequence shown here is derived from an EMBL/GenBank/DDBJ whole genome shotgun (WGS) entry which is preliminary data.</text>
</comment>
<sequence length="333" mass="35726">MAIKGDAHPPHDHARHDHPEGEHASGHGGGDGHDHGVSVTEDSQRRVFWVMLFTGVYMVAQATGGWLSGSLALIADAGHMLSDTVALFLSWMAFRLSRRPSDETRTFGYHRFQVLAALANGATLFLIAIWVCYEAVQRFAEPVEVLGGPMLIVAFIGLLVNIGGFLVLRAGDSRNVNMRSALLHVMGDLLGSVAAISAALIILATGWMPIDPILSVFVSLLILRSAWSIIASAFNILMEGVPEGLEGPVVAQEIDAVEGVAGVHHIHVWGLTGERLMASFHLELEPGARAAPVKAAVRARLIERFGIGHVTIEIDEPDDHPEGKPPLFVTAGH</sequence>
<dbReference type="Gene3D" id="3.30.70.1350">
    <property type="entry name" value="Cation efflux protein, cytoplasmic domain"/>
    <property type="match status" value="1"/>
</dbReference>
<dbReference type="SUPFAM" id="SSF161111">
    <property type="entry name" value="Cation efflux protein transmembrane domain-like"/>
    <property type="match status" value="1"/>
</dbReference>
<dbReference type="PANTHER" id="PTHR11562">
    <property type="entry name" value="CATION EFFLUX PROTEIN/ ZINC TRANSPORTER"/>
    <property type="match status" value="1"/>
</dbReference>
<feature type="transmembrane region" description="Helical" evidence="10">
    <location>
        <begin position="189"/>
        <end position="210"/>
    </location>
</feature>
<dbReference type="Proteomes" id="UP000248887">
    <property type="component" value="Unassembled WGS sequence"/>
</dbReference>
<keyword evidence="6 10" id="KW-1133">Transmembrane helix</keyword>
<feature type="transmembrane region" description="Helical" evidence="10">
    <location>
        <begin position="148"/>
        <end position="168"/>
    </location>
</feature>
<dbReference type="InterPro" id="IPR050681">
    <property type="entry name" value="CDF/SLC30A"/>
</dbReference>
<keyword evidence="8 10" id="KW-0472">Membrane</keyword>
<comment type="similarity">
    <text evidence="2">Belongs to the cation diffusion facilitator (CDF) transporter (TC 2.A.4) family. SLC30A subfamily.</text>
</comment>
<feature type="domain" description="Cation efflux protein cytoplasmic" evidence="12">
    <location>
        <begin position="250"/>
        <end position="315"/>
    </location>
</feature>
<evidence type="ECO:0000259" key="12">
    <source>
        <dbReference type="Pfam" id="PF16916"/>
    </source>
</evidence>
<reference evidence="13 14" key="1">
    <citation type="submission" date="2017-08" db="EMBL/GenBank/DDBJ databases">
        <title>Infants hospitalized years apart are colonized by the same room-sourced microbial strains.</title>
        <authorList>
            <person name="Brooks B."/>
            <person name="Olm M.R."/>
            <person name="Firek B.A."/>
            <person name="Baker R."/>
            <person name="Thomas B.C."/>
            <person name="Morowitz M.J."/>
            <person name="Banfield J.F."/>
        </authorList>
    </citation>
    <scope>NUCLEOTIDE SEQUENCE [LARGE SCALE GENOMIC DNA]</scope>
    <source>
        <strain evidence="13">S2_005_001_R2_27</strain>
    </source>
</reference>
<evidence type="ECO:0000256" key="9">
    <source>
        <dbReference type="SAM" id="MobiDB-lite"/>
    </source>
</evidence>
<evidence type="ECO:0000313" key="13">
    <source>
        <dbReference type="EMBL" id="PZQ83712.1"/>
    </source>
</evidence>
<dbReference type="Gene3D" id="1.20.1510.10">
    <property type="entry name" value="Cation efflux protein transmembrane domain"/>
    <property type="match status" value="1"/>
</dbReference>
<dbReference type="InterPro" id="IPR036837">
    <property type="entry name" value="Cation_efflux_CTD_sf"/>
</dbReference>
<dbReference type="InterPro" id="IPR002524">
    <property type="entry name" value="Cation_efflux"/>
</dbReference>
<dbReference type="Pfam" id="PF01545">
    <property type="entry name" value="Cation_efflux"/>
    <property type="match status" value="1"/>
</dbReference>
<feature type="transmembrane region" description="Helical" evidence="10">
    <location>
        <begin position="47"/>
        <end position="67"/>
    </location>
</feature>
<dbReference type="NCBIfam" id="TIGR01297">
    <property type="entry name" value="CDF"/>
    <property type="match status" value="1"/>
</dbReference>
<feature type="transmembrane region" description="Helical" evidence="10">
    <location>
        <begin position="216"/>
        <end position="237"/>
    </location>
</feature>
<gene>
    <name evidence="13" type="ORF">DI549_07600</name>
</gene>